<feature type="transmembrane region" description="Helical" evidence="1">
    <location>
        <begin position="174"/>
        <end position="193"/>
    </location>
</feature>
<protein>
    <recommendedName>
        <fullName evidence="4">Integral membrane protein</fullName>
    </recommendedName>
</protein>
<evidence type="ECO:0000313" key="3">
    <source>
        <dbReference type="Proteomes" id="UP001500190"/>
    </source>
</evidence>
<feature type="transmembrane region" description="Helical" evidence="1">
    <location>
        <begin position="106"/>
        <end position="130"/>
    </location>
</feature>
<evidence type="ECO:0000256" key="1">
    <source>
        <dbReference type="SAM" id="Phobius"/>
    </source>
</evidence>
<feature type="transmembrane region" description="Helical" evidence="1">
    <location>
        <begin position="59"/>
        <end position="80"/>
    </location>
</feature>
<gene>
    <name evidence="2" type="ORF">GCM10009742_36450</name>
</gene>
<keyword evidence="1" id="KW-1133">Transmembrane helix</keyword>
<dbReference type="Proteomes" id="UP001500190">
    <property type="component" value="Unassembled WGS sequence"/>
</dbReference>
<feature type="transmembrane region" description="Helical" evidence="1">
    <location>
        <begin position="199"/>
        <end position="216"/>
    </location>
</feature>
<keyword evidence="3" id="KW-1185">Reference proteome</keyword>
<comment type="caution">
    <text evidence="2">The sequence shown here is derived from an EMBL/GenBank/DDBJ whole genome shotgun (WGS) entry which is preliminary data.</text>
</comment>
<organism evidence="2 3">
    <name type="scientific">Kribbella karoonensis</name>
    <dbReference type="NCBI Taxonomy" id="324851"/>
    <lineage>
        <taxon>Bacteria</taxon>
        <taxon>Bacillati</taxon>
        <taxon>Actinomycetota</taxon>
        <taxon>Actinomycetes</taxon>
        <taxon>Propionibacteriales</taxon>
        <taxon>Kribbellaceae</taxon>
        <taxon>Kribbella</taxon>
    </lineage>
</organism>
<evidence type="ECO:0000313" key="2">
    <source>
        <dbReference type="EMBL" id="GAA1587039.1"/>
    </source>
</evidence>
<accession>A0ABP4PPZ0</accession>
<evidence type="ECO:0008006" key="4">
    <source>
        <dbReference type="Google" id="ProtNLM"/>
    </source>
</evidence>
<sequence length="228" mass="23826">MWATAVTLSQPNWYDPGEDCARTIGAMNAVPRTGWFPPSASCVSDDGVVHQYMSTTRSVTLSVLGALLLVTLVTGLILTVRRLSGDPGPLRTAGDVDLRRRHRSHLVFGALDLAIAFALITFLNAAAIVLGGLPGGVLIIVTSLVGLSAFGTALDRHMGPLPSTALASRRRGTVAGVATYGVVFAATALTGQLPFFRFWAVPLGGVAYAVIAGVQWSRSGRAVGKVEV</sequence>
<keyword evidence="1" id="KW-0812">Transmembrane</keyword>
<proteinExistence type="predicted"/>
<name>A0ABP4PPZ0_9ACTN</name>
<dbReference type="EMBL" id="BAAAND010000006">
    <property type="protein sequence ID" value="GAA1587039.1"/>
    <property type="molecule type" value="Genomic_DNA"/>
</dbReference>
<feature type="transmembrane region" description="Helical" evidence="1">
    <location>
        <begin position="136"/>
        <end position="154"/>
    </location>
</feature>
<keyword evidence="1" id="KW-0472">Membrane</keyword>
<reference evidence="3" key="1">
    <citation type="journal article" date="2019" name="Int. J. Syst. Evol. Microbiol.">
        <title>The Global Catalogue of Microorganisms (GCM) 10K type strain sequencing project: providing services to taxonomists for standard genome sequencing and annotation.</title>
        <authorList>
            <consortium name="The Broad Institute Genomics Platform"/>
            <consortium name="The Broad Institute Genome Sequencing Center for Infectious Disease"/>
            <person name="Wu L."/>
            <person name="Ma J."/>
        </authorList>
    </citation>
    <scope>NUCLEOTIDE SEQUENCE [LARGE SCALE GENOMIC DNA]</scope>
    <source>
        <strain evidence="3">JCM 14304</strain>
    </source>
</reference>